<dbReference type="PANTHER" id="PTHR35526:SF3">
    <property type="entry name" value="ANTI-SIGMA-F FACTOR RSBW"/>
    <property type="match status" value="1"/>
</dbReference>
<dbReference type="CDD" id="cd16936">
    <property type="entry name" value="HATPase_RsbW-like"/>
    <property type="match status" value="1"/>
</dbReference>
<dbReference type="AlphaFoldDB" id="A0A0S4QRB9"/>
<gene>
    <name evidence="3" type="ORF">Ga0074812_11769</name>
</gene>
<dbReference type="GO" id="GO:0004674">
    <property type="term" value="F:protein serine/threonine kinase activity"/>
    <property type="evidence" value="ECO:0007669"/>
    <property type="project" value="UniProtKB-KW"/>
</dbReference>
<feature type="domain" description="Histidine kinase/HSP90-like ATPase" evidence="2">
    <location>
        <begin position="42"/>
        <end position="157"/>
    </location>
</feature>
<protein>
    <submittedName>
        <fullName evidence="3">Serine/threonine-protein kinase RsbW</fullName>
    </submittedName>
</protein>
<dbReference type="PANTHER" id="PTHR35526">
    <property type="entry name" value="ANTI-SIGMA-F FACTOR RSBW-RELATED"/>
    <property type="match status" value="1"/>
</dbReference>
<keyword evidence="3" id="KW-0808">Transferase</keyword>
<keyword evidence="1" id="KW-0723">Serine/threonine-protein kinase</keyword>
<dbReference type="EMBL" id="FAOZ01000017">
    <property type="protein sequence ID" value="CUU58160.1"/>
    <property type="molecule type" value="Genomic_DNA"/>
</dbReference>
<dbReference type="InterPro" id="IPR036890">
    <property type="entry name" value="HATPase_C_sf"/>
</dbReference>
<evidence type="ECO:0000313" key="4">
    <source>
        <dbReference type="Proteomes" id="UP000198802"/>
    </source>
</evidence>
<accession>A0A0S4QRB9</accession>
<keyword evidence="3" id="KW-0418">Kinase</keyword>
<sequence length="165" mass="17372">MPVVMRGGASVTSLAPVGWPAAGAVLGGESDVLRLPSVVTSADVAERWVCRLAVESGLAADDCEWLALAVREAVVNAVIHGNRLDPDLPVRLLLDRAERRITVTVSDRGSGFTPCVASDREVNLTPSGRGMILIAHGVDALDVIRRTDPPGCDVVLVKHLPEGQP</sequence>
<dbReference type="Pfam" id="PF13581">
    <property type="entry name" value="HATPase_c_2"/>
    <property type="match status" value="1"/>
</dbReference>
<name>A0A0S4QRB9_9ACTN</name>
<dbReference type="InterPro" id="IPR003594">
    <property type="entry name" value="HATPase_dom"/>
</dbReference>
<dbReference type="SUPFAM" id="SSF55874">
    <property type="entry name" value="ATPase domain of HSP90 chaperone/DNA topoisomerase II/histidine kinase"/>
    <property type="match status" value="1"/>
</dbReference>
<dbReference type="Proteomes" id="UP000198802">
    <property type="component" value="Unassembled WGS sequence"/>
</dbReference>
<evidence type="ECO:0000259" key="2">
    <source>
        <dbReference type="Pfam" id="PF13581"/>
    </source>
</evidence>
<dbReference type="Gene3D" id="3.30.565.10">
    <property type="entry name" value="Histidine kinase-like ATPase, C-terminal domain"/>
    <property type="match status" value="1"/>
</dbReference>
<evidence type="ECO:0000256" key="1">
    <source>
        <dbReference type="ARBA" id="ARBA00022527"/>
    </source>
</evidence>
<reference evidence="4" key="1">
    <citation type="submission" date="2015-11" db="EMBL/GenBank/DDBJ databases">
        <authorList>
            <person name="Varghese N."/>
        </authorList>
    </citation>
    <scope>NUCLEOTIDE SEQUENCE [LARGE SCALE GENOMIC DNA]</scope>
    <source>
        <strain evidence="4">DSM 45899</strain>
    </source>
</reference>
<proteinExistence type="predicted"/>
<organism evidence="3 4">
    <name type="scientific">Parafrankia irregularis</name>
    <dbReference type="NCBI Taxonomy" id="795642"/>
    <lineage>
        <taxon>Bacteria</taxon>
        <taxon>Bacillati</taxon>
        <taxon>Actinomycetota</taxon>
        <taxon>Actinomycetes</taxon>
        <taxon>Frankiales</taxon>
        <taxon>Frankiaceae</taxon>
        <taxon>Parafrankia</taxon>
    </lineage>
</organism>
<dbReference type="InterPro" id="IPR050267">
    <property type="entry name" value="Anti-sigma-factor_SerPK"/>
</dbReference>
<keyword evidence="4" id="KW-1185">Reference proteome</keyword>
<evidence type="ECO:0000313" key="3">
    <source>
        <dbReference type="EMBL" id="CUU58160.1"/>
    </source>
</evidence>